<evidence type="ECO:0000313" key="3">
    <source>
        <dbReference type="Proteomes" id="UP000249390"/>
    </source>
</evidence>
<gene>
    <name evidence="2" type="ORF">DM860_003979</name>
</gene>
<reference evidence="2 3" key="1">
    <citation type="submission" date="2018-06" db="EMBL/GenBank/DDBJ databases">
        <title>The Genome of Cuscuta australis (Dodder) Provides Insight into the Evolution of Plant Parasitism.</title>
        <authorList>
            <person name="Liu H."/>
        </authorList>
    </citation>
    <scope>NUCLEOTIDE SEQUENCE [LARGE SCALE GENOMIC DNA]</scope>
    <source>
        <strain evidence="3">cv. Yunnan</strain>
        <tissue evidence="2">Vines</tissue>
    </source>
</reference>
<evidence type="ECO:0000256" key="1">
    <source>
        <dbReference type="SAM" id="MobiDB-lite"/>
    </source>
</evidence>
<comment type="caution">
    <text evidence="2">The sequence shown here is derived from an EMBL/GenBank/DDBJ whole genome shotgun (WGS) entry which is preliminary data.</text>
</comment>
<dbReference type="AlphaFoldDB" id="A0A328CUY1"/>
<organism evidence="2 3">
    <name type="scientific">Cuscuta australis</name>
    <dbReference type="NCBI Taxonomy" id="267555"/>
    <lineage>
        <taxon>Eukaryota</taxon>
        <taxon>Viridiplantae</taxon>
        <taxon>Streptophyta</taxon>
        <taxon>Embryophyta</taxon>
        <taxon>Tracheophyta</taxon>
        <taxon>Spermatophyta</taxon>
        <taxon>Magnoliopsida</taxon>
        <taxon>eudicotyledons</taxon>
        <taxon>Gunneridae</taxon>
        <taxon>Pentapetalae</taxon>
        <taxon>asterids</taxon>
        <taxon>lamiids</taxon>
        <taxon>Solanales</taxon>
        <taxon>Convolvulaceae</taxon>
        <taxon>Cuscuteae</taxon>
        <taxon>Cuscuta</taxon>
        <taxon>Cuscuta subgen. Grammica</taxon>
        <taxon>Cuscuta sect. Cleistogrammica</taxon>
    </lineage>
</organism>
<dbReference type="EMBL" id="NQVE01000217">
    <property type="protein sequence ID" value="RAL37057.1"/>
    <property type="molecule type" value="Genomic_DNA"/>
</dbReference>
<keyword evidence="3" id="KW-1185">Reference proteome</keyword>
<feature type="compositionally biased region" description="Low complexity" evidence="1">
    <location>
        <begin position="1"/>
        <end position="14"/>
    </location>
</feature>
<proteinExistence type="predicted"/>
<feature type="region of interest" description="Disordered" evidence="1">
    <location>
        <begin position="1"/>
        <end position="37"/>
    </location>
</feature>
<evidence type="ECO:0000313" key="2">
    <source>
        <dbReference type="EMBL" id="RAL37057.1"/>
    </source>
</evidence>
<name>A0A328CUY1_9ASTE</name>
<dbReference type="Proteomes" id="UP000249390">
    <property type="component" value="Unassembled WGS sequence"/>
</dbReference>
<accession>A0A328CUY1</accession>
<protein>
    <submittedName>
        <fullName evidence="2">Uncharacterized protein</fullName>
    </submittedName>
</protein>
<sequence>MGTTSRTTQGTRGPSPEPVPAEEPSVNRPDSDLEEISEIEFYTYLGKRKRSSNPFMEGTS</sequence>